<reference evidence="2" key="1">
    <citation type="submission" date="2016-11" db="UniProtKB">
        <authorList>
            <consortium name="WormBaseParasite"/>
        </authorList>
    </citation>
    <scope>IDENTIFICATION</scope>
    <source>
        <strain evidence="2">KR3021</strain>
    </source>
</reference>
<evidence type="ECO:0000313" key="1">
    <source>
        <dbReference type="Proteomes" id="UP000095286"/>
    </source>
</evidence>
<sequence>MDNNNILQDPLPEGHNNVTIIYESHEMLIAYSSLYVMTFVSIIWGTLRSLDFIKSLVIRKEKIESSINVKRACFFPITASMTLFGLWCYLQCDCVCRRNAFDYCIKYVPVHIYEYLEGYANFCLDLYDKSIKPSTLPVQVHEPSNDFERIKLVIREYVMPHISKGLLMNCLLALLTFEGICSLAQIFSESVSKILVLCSWGFFPKRHYRLKLENRKVGKEEWDEEEEKDSEFSILIKNNYNNHYFVTFVICAYIGIRHLFKRHFITNNLIGIGFSVIGIQMLHLSSYKAGVILLVGLFFYDIFWVFGTNVMTSVAKSMDAPILLQFPIDLLRNGLDAKKFSMLGLGDIVIPGIFIAMMHRFDNRNYLNGGSKPRNYFYFAVTLVSYALGLVMTMFVMHYWQHAQPALLYLVPCCIIIPFIFAAVCGDAKELWNYSEEHFVDPVANGEEEWIKENSKNKKNNSKKSKKN</sequence>
<protein>
    <submittedName>
        <fullName evidence="2">Minor histocompatibility antigen H13</fullName>
    </submittedName>
</protein>
<dbReference type="Proteomes" id="UP000095286">
    <property type="component" value="Unplaced"/>
</dbReference>
<accession>A0AC35UDE7</accession>
<dbReference type="WBParaSite" id="RSKR_0001033200.1">
    <property type="protein sequence ID" value="RSKR_0001033200.1"/>
    <property type="gene ID" value="RSKR_0001033200"/>
</dbReference>
<organism evidence="1 2">
    <name type="scientific">Rhabditophanes sp. KR3021</name>
    <dbReference type="NCBI Taxonomy" id="114890"/>
    <lineage>
        <taxon>Eukaryota</taxon>
        <taxon>Metazoa</taxon>
        <taxon>Ecdysozoa</taxon>
        <taxon>Nematoda</taxon>
        <taxon>Chromadorea</taxon>
        <taxon>Rhabditida</taxon>
        <taxon>Tylenchina</taxon>
        <taxon>Panagrolaimomorpha</taxon>
        <taxon>Strongyloidoidea</taxon>
        <taxon>Alloionematidae</taxon>
        <taxon>Rhabditophanes</taxon>
    </lineage>
</organism>
<evidence type="ECO:0000313" key="2">
    <source>
        <dbReference type="WBParaSite" id="RSKR_0001033200.1"/>
    </source>
</evidence>
<name>A0AC35UDE7_9BILA</name>
<proteinExistence type="predicted"/>